<dbReference type="AlphaFoldDB" id="A0A7K1UHP7"/>
<reference evidence="2 3" key="1">
    <citation type="submission" date="2019-12" db="EMBL/GenBank/DDBJ databases">
        <title>Nesterenkonia muleiensis sp. nov., a novel actinobacterium isolated from sap of Populus euphratica.</title>
        <authorList>
            <person name="Wang R."/>
        </authorList>
    </citation>
    <scope>NUCLEOTIDE SEQUENCE [LARGE SCALE GENOMIC DNA]</scope>
    <source>
        <strain evidence="2 3">F10</strain>
    </source>
</reference>
<gene>
    <name evidence="2" type="ORF">GNZ21_06065</name>
</gene>
<comment type="caution">
    <text evidence="2">The sequence shown here is derived from an EMBL/GenBank/DDBJ whole genome shotgun (WGS) entry which is preliminary data.</text>
</comment>
<protein>
    <submittedName>
        <fullName evidence="2">DDE-type integrase/transposase/recombinase</fullName>
    </submittedName>
</protein>
<accession>A0A7K1UHP7</accession>
<dbReference type="Proteomes" id="UP000460157">
    <property type="component" value="Unassembled WGS sequence"/>
</dbReference>
<dbReference type="InterPro" id="IPR001584">
    <property type="entry name" value="Integrase_cat-core"/>
</dbReference>
<dbReference type="PANTHER" id="PTHR35004">
    <property type="entry name" value="TRANSPOSASE RV3428C-RELATED"/>
    <property type="match status" value="1"/>
</dbReference>
<name>A0A7K1UHP7_9MICC</name>
<dbReference type="InterPro" id="IPR036397">
    <property type="entry name" value="RNaseH_sf"/>
</dbReference>
<organism evidence="2 3">
    <name type="scientific">Nesterenkonia alkaliphila</name>
    <dbReference type="NCBI Taxonomy" id="1463631"/>
    <lineage>
        <taxon>Bacteria</taxon>
        <taxon>Bacillati</taxon>
        <taxon>Actinomycetota</taxon>
        <taxon>Actinomycetes</taxon>
        <taxon>Micrococcales</taxon>
        <taxon>Micrococcaceae</taxon>
        <taxon>Nesterenkonia</taxon>
    </lineage>
</organism>
<feature type="non-terminal residue" evidence="2">
    <location>
        <position position="1"/>
    </location>
</feature>
<keyword evidence="3" id="KW-1185">Reference proteome</keyword>
<dbReference type="GO" id="GO:0003676">
    <property type="term" value="F:nucleic acid binding"/>
    <property type="evidence" value="ECO:0007669"/>
    <property type="project" value="InterPro"/>
</dbReference>
<dbReference type="InterPro" id="IPR012337">
    <property type="entry name" value="RNaseH-like_sf"/>
</dbReference>
<feature type="domain" description="Integrase catalytic" evidence="1">
    <location>
        <begin position="115"/>
        <end position="281"/>
    </location>
</feature>
<proteinExistence type="predicted"/>
<dbReference type="PANTHER" id="PTHR35004:SF7">
    <property type="entry name" value="INTEGRASE PROTEIN"/>
    <property type="match status" value="1"/>
</dbReference>
<dbReference type="PROSITE" id="PS50994">
    <property type="entry name" value="INTEGRASE"/>
    <property type="match status" value="1"/>
</dbReference>
<dbReference type="GO" id="GO:0015074">
    <property type="term" value="P:DNA integration"/>
    <property type="evidence" value="ECO:0007669"/>
    <property type="project" value="InterPro"/>
</dbReference>
<evidence type="ECO:0000313" key="3">
    <source>
        <dbReference type="Proteomes" id="UP000460157"/>
    </source>
</evidence>
<dbReference type="SUPFAM" id="SSF53098">
    <property type="entry name" value="Ribonuclease H-like"/>
    <property type="match status" value="1"/>
</dbReference>
<evidence type="ECO:0000313" key="2">
    <source>
        <dbReference type="EMBL" id="MVT25926.1"/>
    </source>
</evidence>
<dbReference type="Pfam" id="PF00665">
    <property type="entry name" value="rve"/>
    <property type="match status" value="1"/>
</dbReference>
<evidence type="ECO:0000259" key="1">
    <source>
        <dbReference type="PROSITE" id="PS50994"/>
    </source>
</evidence>
<dbReference type="EMBL" id="WRPM01000039">
    <property type="protein sequence ID" value="MVT25926.1"/>
    <property type="molecule type" value="Genomic_DNA"/>
</dbReference>
<dbReference type="Gene3D" id="3.30.420.10">
    <property type="entry name" value="Ribonuclease H-like superfamily/Ribonuclease H"/>
    <property type="match status" value="1"/>
</dbReference>
<sequence length="300" mass="33091">PIPLSVVPFPQPVFTTSRGTTAREGDAAFYTKSRRPRAHPAAVSADVIAEITRIRSGLEAAGLDAGAVTIADHLAAGAFSDQLPSRASINRILARHGLVTPQPQKRPKASLIRFEAELPNGCWQSDVTKINLADGAAAEVITWLDDYSRMILHIQAHARVTVNTVVSSFTAAARQHGYPAATLTDNGMIYTTRFRGGPNRFEKLLRTHDVAQRNGRGNHPQTQGKIERFHQTLKKWVTAGAPPETVAELNQLLSRFTEIYNTQRIHTARKATPWAAVSFRSRLHRCQKSCAHTERLSRVK</sequence>